<dbReference type="SUPFAM" id="SSF51735">
    <property type="entry name" value="NAD(P)-binding Rossmann-fold domains"/>
    <property type="match status" value="1"/>
</dbReference>
<keyword evidence="4" id="KW-0472">Membrane</keyword>
<dbReference type="EMBL" id="LT962688">
    <property type="protein sequence ID" value="SOR31396.1"/>
    <property type="molecule type" value="Genomic_DNA"/>
</dbReference>
<feature type="transmembrane region" description="Helical" evidence="4">
    <location>
        <begin position="129"/>
        <end position="149"/>
    </location>
</feature>
<evidence type="ECO:0000256" key="3">
    <source>
        <dbReference type="SAM" id="MobiDB-lite"/>
    </source>
</evidence>
<gene>
    <name evidence="5" type="ORF">TK0001_4811</name>
</gene>
<evidence type="ECO:0000256" key="1">
    <source>
        <dbReference type="ARBA" id="ARBA00006484"/>
    </source>
</evidence>
<dbReference type="PANTHER" id="PTHR45024">
    <property type="entry name" value="DEHYDROGENASES, SHORT CHAIN"/>
    <property type="match status" value="1"/>
</dbReference>
<evidence type="ECO:0000313" key="5">
    <source>
        <dbReference type="EMBL" id="SOR31396.1"/>
    </source>
</evidence>
<organism evidence="5 6">
    <name type="scientific">Methylorubrum extorquens</name>
    <name type="common">Methylobacterium dichloromethanicum</name>
    <name type="synonym">Methylobacterium extorquens</name>
    <dbReference type="NCBI Taxonomy" id="408"/>
    <lineage>
        <taxon>Bacteria</taxon>
        <taxon>Pseudomonadati</taxon>
        <taxon>Pseudomonadota</taxon>
        <taxon>Alphaproteobacteria</taxon>
        <taxon>Hyphomicrobiales</taxon>
        <taxon>Methylobacteriaceae</taxon>
        <taxon>Methylorubrum</taxon>
    </lineage>
</organism>
<feature type="region of interest" description="Disordered" evidence="3">
    <location>
        <begin position="323"/>
        <end position="363"/>
    </location>
</feature>
<accession>A0A2N9AVM4</accession>
<dbReference type="GO" id="GO:0016491">
    <property type="term" value="F:oxidoreductase activity"/>
    <property type="evidence" value="ECO:0007669"/>
    <property type="project" value="UniProtKB-KW"/>
</dbReference>
<proteinExistence type="inferred from homology"/>
<feature type="transmembrane region" description="Helical" evidence="4">
    <location>
        <begin position="156"/>
        <end position="178"/>
    </location>
</feature>
<evidence type="ECO:0000256" key="4">
    <source>
        <dbReference type="SAM" id="Phobius"/>
    </source>
</evidence>
<evidence type="ECO:0000256" key="2">
    <source>
        <dbReference type="ARBA" id="ARBA00023002"/>
    </source>
</evidence>
<feature type="compositionally biased region" description="Basic and acidic residues" evidence="3">
    <location>
        <begin position="349"/>
        <end position="360"/>
    </location>
</feature>
<dbReference type="Gene3D" id="3.40.50.720">
    <property type="entry name" value="NAD(P)-binding Rossmann-like Domain"/>
    <property type="match status" value="1"/>
</dbReference>
<dbReference type="Proteomes" id="UP000233769">
    <property type="component" value="Chromosome tk0001"/>
</dbReference>
<comment type="similarity">
    <text evidence="1">Belongs to the short-chain dehydrogenases/reductases (SDR) family.</text>
</comment>
<dbReference type="InterPro" id="IPR036291">
    <property type="entry name" value="NAD(P)-bd_dom_sf"/>
</dbReference>
<feature type="transmembrane region" description="Helical" evidence="4">
    <location>
        <begin position="94"/>
        <end position="123"/>
    </location>
</feature>
<evidence type="ECO:0000313" key="6">
    <source>
        <dbReference type="Proteomes" id="UP000233769"/>
    </source>
</evidence>
<dbReference type="PANTHER" id="PTHR45024:SF2">
    <property type="entry name" value="SCP2 DOMAIN-CONTAINING PROTEIN"/>
    <property type="match status" value="1"/>
</dbReference>
<keyword evidence="2" id="KW-0560">Oxidoreductase</keyword>
<dbReference type="InterPro" id="IPR051687">
    <property type="entry name" value="Peroxisomal_Beta-Oxidation"/>
</dbReference>
<keyword evidence="4" id="KW-0812">Transmembrane</keyword>
<keyword evidence="4" id="KW-1133">Transmembrane helix</keyword>
<name>A0A2N9AVM4_METEX</name>
<sequence length="424" mass="44077">MRFDGRVALVTGAERGLGLAYATLLAARGAHVVVHDIGADLDGSGSDPAVAGQVAVRIAAQGCAEPALADRRPRRPPSASERRVRPLRAHRRHLALGIAVFGPGITAASFILALSLSLLALILGVRSPFVAGGTACAMFLAATSVQILARRYAVRTVLFMAAAATVLALAGLSVGGFVGRSPGLCRSAPTASLSPCTTWNTPSGRPASLSHSAIRKAVDGSRSEGFRTKQLPQTSATGNIHIGTMAGKLNGVMPATTPSGWRREWLSTRVTTFSVTSPFRSCGMPVANSTTSAPPWISPLASESTLPCSAVMTVASSSVCSSRMRRRRLRMRAAQGRRGSPSREGSLGDCDRPSDLGGRRERNRRRLLTGGRIEARRGLADAAENGLSANVLGDDRGHWGLSPGGQATRSSASASVATAELICS</sequence>
<dbReference type="AlphaFoldDB" id="A0A2N9AVM4"/>
<reference evidence="6" key="1">
    <citation type="submission" date="2017-10" db="EMBL/GenBank/DDBJ databases">
        <authorList>
            <person name="Regsiter A."/>
            <person name="William W."/>
        </authorList>
    </citation>
    <scope>NUCLEOTIDE SEQUENCE [LARGE SCALE GENOMIC DNA]</scope>
</reference>
<protein>
    <submittedName>
        <fullName evidence="5">Uncharacterized protein</fullName>
    </submittedName>
</protein>